<dbReference type="Gene3D" id="3.40.30.10">
    <property type="entry name" value="Glutaredoxin"/>
    <property type="match status" value="1"/>
</dbReference>
<dbReference type="SUPFAM" id="SSF52833">
    <property type="entry name" value="Thioredoxin-like"/>
    <property type="match status" value="1"/>
</dbReference>
<proteinExistence type="predicted"/>
<reference evidence="2" key="1">
    <citation type="journal article" date="2021" name="Proc. Natl. Acad. Sci. U.S.A.">
        <title>A Catalog of Tens of Thousands of Viruses from Human Metagenomes Reveals Hidden Associations with Chronic Diseases.</title>
        <authorList>
            <person name="Tisza M.J."/>
            <person name="Buck C.B."/>
        </authorList>
    </citation>
    <scope>NUCLEOTIDE SEQUENCE</scope>
    <source>
        <strain evidence="2">CtPuP5</strain>
    </source>
</reference>
<dbReference type="InterPro" id="IPR050620">
    <property type="entry name" value="Thioredoxin_H-type-like"/>
</dbReference>
<accession>A0A8S5L936</accession>
<dbReference type="Pfam" id="PF00085">
    <property type="entry name" value="Thioredoxin"/>
    <property type="match status" value="1"/>
</dbReference>
<dbReference type="InterPro" id="IPR013766">
    <property type="entry name" value="Thioredoxin_domain"/>
</dbReference>
<organism evidence="2">
    <name type="scientific">Myoviridae sp. ctPuP5</name>
    <dbReference type="NCBI Taxonomy" id="2823543"/>
    <lineage>
        <taxon>Viruses</taxon>
        <taxon>Duplodnaviria</taxon>
        <taxon>Heunggongvirae</taxon>
        <taxon>Uroviricota</taxon>
        <taxon>Caudoviricetes</taxon>
    </lineage>
</organism>
<dbReference type="PROSITE" id="PS51352">
    <property type="entry name" value="THIOREDOXIN_2"/>
    <property type="match status" value="1"/>
</dbReference>
<dbReference type="EMBL" id="BK014662">
    <property type="protein sequence ID" value="DAD66459.1"/>
    <property type="molecule type" value="Genomic_DNA"/>
</dbReference>
<name>A0A8S5L936_9CAUD</name>
<dbReference type="PANTHER" id="PTHR10438">
    <property type="entry name" value="THIOREDOXIN"/>
    <property type="match status" value="1"/>
</dbReference>
<dbReference type="InterPro" id="IPR036249">
    <property type="entry name" value="Thioredoxin-like_sf"/>
</dbReference>
<evidence type="ECO:0000259" key="1">
    <source>
        <dbReference type="PROSITE" id="PS51352"/>
    </source>
</evidence>
<sequence>MNVFKFSAEWCMPCKMMKPVFEEVSKNSKYENLNFIEVDIEGEDLIEKFNITPNDLCAKYKVRNIPTLIIADDDLNEIGKMVGGADKNKIISFIDTTLIQKGE</sequence>
<protein>
    <submittedName>
        <fullName evidence="2">TRX family protein</fullName>
    </submittedName>
</protein>
<feature type="domain" description="Thioredoxin" evidence="1">
    <location>
        <begin position="1"/>
        <end position="99"/>
    </location>
</feature>
<dbReference type="PANTHER" id="PTHR10438:SF468">
    <property type="entry name" value="THIOREDOXIN-1-RELATED"/>
    <property type="match status" value="1"/>
</dbReference>
<dbReference type="CDD" id="cd02947">
    <property type="entry name" value="TRX_family"/>
    <property type="match status" value="1"/>
</dbReference>
<evidence type="ECO:0000313" key="2">
    <source>
        <dbReference type="EMBL" id="DAD66459.1"/>
    </source>
</evidence>